<dbReference type="EMBL" id="JAAGXA010000006">
    <property type="protein sequence ID" value="NEN78761.1"/>
    <property type="molecule type" value="Genomic_DNA"/>
</dbReference>
<protein>
    <submittedName>
        <fullName evidence="2">PqqD family protein</fullName>
    </submittedName>
</protein>
<evidence type="ECO:0000313" key="2">
    <source>
        <dbReference type="EMBL" id="NEN78761.1"/>
    </source>
</evidence>
<dbReference type="RefSeq" id="WP_163772291.1">
    <property type="nucleotide sequence ID" value="NZ_JAAGXA010000006.1"/>
</dbReference>
<proteinExistence type="predicted"/>
<dbReference type="Pfam" id="PF05402">
    <property type="entry name" value="PqqD"/>
    <property type="match status" value="1"/>
</dbReference>
<dbReference type="InterPro" id="IPR008792">
    <property type="entry name" value="PQQD"/>
</dbReference>
<evidence type="ECO:0000313" key="3">
    <source>
        <dbReference type="Proteomes" id="UP000468687"/>
    </source>
</evidence>
<gene>
    <name evidence="2" type="ORF">G3T38_10775</name>
</gene>
<dbReference type="AlphaFoldDB" id="A0A6P0HJH3"/>
<feature type="region of interest" description="Disordered" evidence="1">
    <location>
        <begin position="1"/>
        <end position="21"/>
    </location>
</feature>
<dbReference type="InterPro" id="IPR041881">
    <property type="entry name" value="PqqD_sf"/>
</dbReference>
<accession>A0A6P0HJH3</accession>
<evidence type="ECO:0000256" key="1">
    <source>
        <dbReference type="SAM" id="MobiDB-lite"/>
    </source>
</evidence>
<dbReference type="Proteomes" id="UP000468687">
    <property type="component" value="Unassembled WGS sequence"/>
</dbReference>
<comment type="caution">
    <text evidence="2">The sequence shown here is derived from an EMBL/GenBank/DDBJ whole genome shotgun (WGS) entry which is preliminary data.</text>
</comment>
<keyword evidence="3" id="KW-1185">Reference proteome</keyword>
<name>A0A6P0HJH3_9ACTN</name>
<organism evidence="2 3">
    <name type="scientific">Nocardioides zeae</name>
    <dbReference type="NCBI Taxonomy" id="1457234"/>
    <lineage>
        <taxon>Bacteria</taxon>
        <taxon>Bacillati</taxon>
        <taxon>Actinomycetota</taxon>
        <taxon>Actinomycetes</taxon>
        <taxon>Propionibacteriales</taxon>
        <taxon>Nocardioidaceae</taxon>
        <taxon>Nocardioides</taxon>
    </lineage>
</organism>
<dbReference type="Gene3D" id="1.10.10.1150">
    <property type="entry name" value="Coenzyme PQQ synthesis protein D (PqqD)"/>
    <property type="match status" value="1"/>
</dbReference>
<sequence length="91" mass="9746">MRIDDTTTLTRNPSALGTSTGDTMVLLDERGEYLELNPVGVSVWESLERPMTLGALVLLLATEYGAAAAQVRGDVLPFLGELAERGLVLLT</sequence>
<reference evidence="2 3" key="1">
    <citation type="journal article" date="2014" name="Int. J. Syst. Evol. Microbiol.">
        <title>Nocardioides zeae sp. nov., isolated from the stem of Zea mays.</title>
        <authorList>
            <person name="Glaeser S.P."/>
            <person name="McInroy J.A."/>
            <person name="Busse H.J."/>
            <person name="Kampfer P."/>
        </authorList>
    </citation>
    <scope>NUCLEOTIDE SEQUENCE [LARGE SCALE GENOMIC DNA]</scope>
    <source>
        <strain evidence="2 3">JCM 30728</strain>
    </source>
</reference>